<feature type="coiled-coil region" evidence="1">
    <location>
        <begin position="37"/>
        <end position="74"/>
    </location>
</feature>
<proteinExistence type="predicted"/>
<keyword evidence="1" id="KW-0175">Coiled coil</keyword>
<accession>A0A0B2W522</accession>
<evidence type="ECO:0000313" key="3">
    <source>
        <dbReference type="Proteomes" id="UP000031036"/>
    </source>
</evidence>
<reference evidence="2 3" key="1">
    <citation type="submission" date="2014-11" db="EMBL/GenBank/DDBJ databases">
        <title>Genetic blueprint of the zoonotic pathogen Toxocara canis.</title>
        <authorList>
            <person name="Zhu X.-Q."/>
            <person name="Korhonen P.K."/>
            <person name="Cai H."/>
            <person name="Young N.D."/>
            <person name="Nejsum P."/>
            <person name="von Samson-Himmelstjerna G."/>
            <person name="Boag P.R."/>
            <person name="Tan P."/>
            <person name="Li Q."/>
            <person name="Min J."/>
            <person name="Yang Y."/>
            <person name="Wang X."/>
            <person name="Fang X."/>
            <person name="Hall R.S."/>
            <person name="Hofmann A."/>
            <person name="Sternberg P.W."/>
            <person name="Jex A.R."/>
            <person name="Gasser R.B."/>
        </authorList>
    </citation>
    <scope>NUCLEOTIDE SEQUENCE [LARGE SCALE GENOMIC DNA]</scope>
    <source>
        <strain evidence="2">PN_DK_2014</strain>
    </source>
</reference>
<comment type="caution">
    <text evidence="2">The sequence shown here is derived from an EMBL/GenBank/DDBJ whole genome shotgun (WGS) entry which is preliminary data.</text>
</comment>
<dbReference type="OMA" id="MEECYTK"/>
<dbReference type="STRING" id="6265.A0A0B2W522"/>
<organism evidence="2 3">
    <name type="scientific">Toxocara canis</name>
    <name type="common">Canine roundworm</name>
    <dbReference type="NCBI Taxonomy" id="6265"/>
    <lineage>
        <taxon>Eukaryota</taxon>
        <taxon>Metazoa</taxon>
        <taxon>Ecdysozoa</taxon>
        <taxon>Nematoda</taxon>
        <taxon>Chromadorea</taxon>
        <taxon>Rhabditida</taxon>
        <taxon>Spirurina</taxon>
        <taxon>Ascaridomorpha</taxon>
        <taxon>Ascaridoidea</taxon>
        <taxon>Toxocaridae</taxon>
        <taxon>Toxocara</taxon>
    </lineage>
</organism>
<evidence type="ECO:0000256" key="1">
    <source>
        <dbReference type="SAM" id="Coils"/>
    </source>
</evidence>
<dbReference type="OrthoDB" id="10248812at2759"/>
<name>A0A0B2W522_TOXCA</name>
<gene>
    <name evidence="2" type="ORF">Tcan_14790</name>
</gene>
<dbReference type="AlphaFoldDB" id="A0A0B2W522"/>
<protein>
    <submittedName>
        <fullName evidence="2">Uncharacterized protein</fullName>
    </submittedName>
</protein>
<keyword evidence="3" id="KW-1185">Reference proteome</keyword>
<dbReference type="Proteomes" id="UP000031036">
    <property type="component" value="Unassembled WGS sequence"/>
</dbReference>
<evidence type="ECO:0000313" key="2">
    <source>
        <dbReference type="EMBL" id="KHN88662.1"/>
    </source>
</evidence>
<dbReference type="EMBL" id="JPKZ01000195">
    <property type="protein sequence ID" value="KHN88662.1"/>
    <property type="molecule type" value="Genomic_DNA"/>
</dbReference>
<sequence>MDDFLMPEELDNADDDENDMMKIAEGMETTTIVDAGMKTAAESEEEYLEQMKELVEQYKQIKNETKEIDELARQLAIGVHLQTEMDKCASERRDFPIQIGLELRFLASGSSLLLVKLQNTSDLVLHKWHLAVNMTPLSSAPSNGCDALKSFSKSIAVERLGKDKEFTCEVFCTQRLLVPFLLRPQLLKQFPGSVDSGIFCLELESMYFSLWDLISEAPDSSSLSSQSSIVRAVVYQRTNEEQTLVLPEALVFLLCNEQASEKELLKWIVKSVDESCTNCFECVLRENATKIHPMRVEVRKAETRYEVVVAMKNAILRAELVAQLQIRILVKMRYVYRELESKSGCEEVIDTSSIAKYFNSCISRFIT</sequence>